<feature type="compositionally biased region" description="Basic and acidic residues" evidence="7">
    <location>
        <begin position="118"/>
        <end position="140"/>
    </location>
</feature>
<dbReference type="GO" id="GO:0005762">
    <property type="term" value="C:mitochondrial large ribosomal subunit"/>
    <property type="evidence" value="ECO:0007669"/>
    <property type="project" value="TreeGrafter"/>
</dbReference>
<comment type="subcellular location">
    <subcellularLocation>
        <location evidence="1">Mitochondrion</location>
    </subcellularLocation>
</comment>
<proteinExistence type="inferred from homology"/>
<dbReference type="Proteomes" id="UP001178507">
    <property type="component" value="Unassembled WGS sequence"/>
</dbReference>
<evidence type="ECO:0000256" key="4">
    <source>
        <dbReference type="ARBA" id="ARBA00023128"/>
    </source>
</evidence>
<dbReference type="Gene3D" id="3.30.780.10">
    <property type="entry name" value="SUI1-like domain"/>
    <property type="match status" value="1"/>
</dbReference>
<name>A0AA36IMW6_9DINO</name>
<evidence type="ECO:0000313" key="8">
    <source>
        <dbReference type="EMBL" id="CAJ1390751.1"/>
    </source>
</evidence>
<evidence type="ECO:0000256" key="1">
    <source>
        <dbReference type="ARBA" id="ARBA00004173"/>
    </source>
</evidence>
<keyword evidence="4" id="KW-0496">Mitochondrion</keyword>
<evidence type="ECO:0000256" key="5">
    <source>
        <dbReference type="ARBA" id="ARBA00023274"/>
    </source>
</evidence>
<dbReference type="Pfam" id="PF05046">
    <property type="entry name" value="Img2"/>
    <property type="match status" value="1"/>
</dbReference>
<dbReference type="GO" id="GO:0006412">
    <property type="term" value="P:translation"/>
    <property type="evidence" value="ECO:0007669"/>
    <property type="project" value="InterPro"/>
</dbReference>
<comment type="similarity">
    <text evidence="2">Belongs to the mitochondrion-specific ribosomal protein mL49 family.</text>
</comment>
<dbReference type="PANTHER" id="PTHR13477">
    <property type="entry name" value="MITOCHONDRIAL 39S RIBOSOMAL PROTEIN L49"/>
    <property type="match status" value="1"/>
</dbReference>
<evidence type="ECO:0000313" key="9">
    <source>
        <dbReference type="Proteomes" id="UP001178507"/>
    </source>
</evidence>
<evidence type="ECO:0000256" key="6">
    <source>
        <dbReference type="ARBA" id="ARBA00035191"/>
    </source>
</evidence>
<organism evidence="8 9">
    <name type="scientific">Effrenium voratum</name>
    <dbReference type="NCBI Taxonomy" id="2562239"/>
    <lineage>
        <taxon>Eukaryota</taxon>
        <taxon>Sar</taxon>
        <taxon>Alveolata</taxon>
        <taxon>Dinophyceae</taxon>
        <taxon>Suessiales</taxon>
        <taxon>Symbiodiniaceae</taxon>
        <taxon>Effrenium</taxon>
    </lineage>
</organism>
<feature type="region of interest" description="Disordered" evidence="7">
    <location>
        <begin position="118"/>
        <end position="142"/>
    </location>
</feature>
<dbReference type="InterPro" id="IPR007740">
    <property type="entry name" value="Ribosomal_mL49"/>
</dbReference>
<dbReference type="EMBL" id="CAUJNA010002135">
    <property type="protein sequence ID" value="CAJ1390751.1"/>
    <property type="molecule type" value="Genomic_DNA"/>
</dbReference>
<dbReference type="PANTHER" id="PTHR13477:SF0">
    <property type="entry name" value="LARGE RIBOSOMAL SUBUNIT PROTEIN ML49"/>
    <property type="match status" value="1"/>
</dbReference>
<keyword evidence="3" id="KW-0689">Ribosomal protein</keyword>
<evidence type="ECO:0000256" key="7">
    <source>
        <dbReference type="SAM" id="MobiDB-lite"/>
    </source>
</evidence>
<comment type="caution">
    <text evidence="8">The sequence shown here is derived from an EMBL/GenBank/DDBJ whole genome shotgun (WGS) entry which is preliminary data.</text>
</comment>
<sequence>MSSSCLDWPLSQAEKRGRLLQLYDKDVQAAERLLKTLEPSQATVLGGDLRASSSTLGQGWPWQLWTKAAETITVSLGHLSDRLAAASAEPAAVSEPAPAAVSCRPSILRARSEGLKEAKRVSFADAQHRARSRDERREGSPPRLRVTVRLKRLTGTAGEARGTEASASLVQATETLESSGPEISLGEEMPSVGCSCPNLARRGPNLDRARGVYERQFKKKEGVDTKNLPFLVHRTSSGNLPVYVEPTQKGEKFTRIRRVFGDAEHLAREVGRLCDSSARPSRGTRKGVEVLGVHARRIKEWLQHLGL</sequence>
<keyword evidence="9" id="KW-1185">Reference proteome</keyword>
<evidence type="ECO:0000256" key="2">
    <source>
        <dbReference type="ARBA" id="ARBA00005677"/>
    </source>
</evidence>
<evidence type="ECO:0000256" key="3">
    <source>
        <dbReference type="ARBA" id="ARBA00022980"/>
    </source>
</evidence>
<protein>
    <recommendedName>
        <fullName evidence="6">Large ribosomal subunit protein mL49</fullName>
    </recommendedName>
</protein>
<reference evidence="8" key="1">
    <citation type="submission" date="2023-08" db="EMBL/GenBank/DDBJ databases">
        <authorList>
            <person name="Chen Y."/>
            <person name="Shah S."/>
            <person name="Dougan E. K."/>
            <person name="Thang M."/>
            <person name="Chan C."/>
        </authorList>
    </citation>
    <scope>NUCLEOTIDE SEQUENCE</scope>
</reference>
<accession>A0AA36IMW6</accession>
<dbReference type="AlphaFoldDB" id="A0AA36IMW6"/>
<keyword evidence="5" id="KW-0687">Ribonucleoprotein</keyword>
<gene>
    <name evidence="8" type="ORF">EVOR1521_LOCUS16075</name>
</gene>
<dbReference type="GO" id="GO:0003735">
    <property type="term" value="F:structural constituent of ribosome"/>
    <property type="evidence" value="ECO:0007669"/>
    <property type="project" value="InterPro"/>
</dbReference>